<dbReference type="RefSeq" id="WP_065016191.1">
    <property type="nucleotide sequence ID" value="NZ_LZKJ01000193.1"/>
</dbReference>
<dbReference type="InterPro" id="IPR045851">
    <property type="entry name" value="AMP-bd_C_sf"/>
</dbReference>
<dbReference type="InterPro" id="IPR020806">
    <property type="entry name" value="PKS_PP-bd"/>
</dbReference>
<dbReference type="SUPFAM" id="SSF52777">
    <property type="entry name" value="CoA-dependent acyltransferases"/>
    <property type="match status" value="4"/>
</dbReference>
<dbReference type="PANTHER" id="PTHR45527">
    <property type="entry name" value="NONRIBOSOMAL PEPTIDE SYNTHETASE"/>
    <property type="match status" value="1"/>
</dbReference>
<dbReference type="PROSITE" id="PS50075">
    <property type="entry name" value="CARRIER"/>
    <property type="match status" value="1"/>
</dbReference>
<evidence type="ECO:0000313" key="5">
    <source>
        <dbReference type="EMBL" id="OBI40790.1"/>
    </source>
</evidence>
<dbReference type="InterPro" id="IPR000873">
    <property type="entry name" value="AMP-dep_synth/lig_dom"/>
</dbReference>
<dbReference type="UniPathway" id="UPA00011"/>
<dbReference type="InterPro" id="IPR025110">
    <property type="entry name" value="AMP-bd_C"/>
</dbReference>
<dbReference type="InterPro" id="IPR023213">
    <property type="entry name" value="CAT-like_dom_sf"/>
</dbReference>
<dbReference type="GO" id="GO:0044550">
    <property type="term" value="P:secondary metabolite biosynthetic process"/>
    <property type="evidence" value="ECO:0007669"/>
    <property type="project" value="TreeGrafter"/>
</dbReference>
<proteinExistence type="predicted"/>
<sequence length="1521" mass="164981">MTTTPPEIEDVLALSPLQEGLFALYRLAEDGVDLYSMQFVVDIDGPVDVELLRRSAAAMLIRHPNLRAAFWDRGVPKPVQIVPVEAELPWSERIALPTEFDSIARSERRRRFDLSRGPALRVVLVTVPGESRRRMIFTAHHILVDGWALAVFFTEMLAVYRAGGSLEALPAARPYRDYIVWLAEQDKAAALNTWCEYLAGVSGPLMVADGSVVAGDAVPEKATLLLSAADTARLRHWASSSGITLGTAVLFAWAVVLGRLTDRRDVVFGTIVSGRPENLPGVETMVGLFINAVPVVHQLGGTTSVVEQCVRLQRELSAMRDIGYFSLSELQRQHGQGALFDSLFLFENAPIEDAIQTVTEPDGTRFTPVEMESLTHYPLTVVSHLHDDALVMVVEAIRAALPHLPAAEIAERILVVLRQLPCIGDGSPEVLDVLIPAERIESADVAALPIPAPVETVWDVFERQVSATPDGPALTAGTSARYSYAELHAEASRLAEELAAHGVGPETVVALVLPRSPRSIIAILAVLAAGGAYLPVDITLPAARITSMLRQTDPILAITEVDYAELLDDGLPALLLDETEVAERISRLPAAAPSIRRDPGNAAYVIFTSGSTGEPKGVVGTNAALLSYFADHRDRVYRPARSRLNRPLRIAHAWSFSFDASWQPMVGLLDGHALHLFDAEEMRDADLLVRGIAAQRIDMIDTTPSMFVQLRAAGLLDCGLSVLALGGEAIDTALWDQLRALPADAVFNCYGPTEATVEAVVAPVGEYRAPAIGTANAGSCGYVLDSSLRMVPNGVVGELYLSGAQLARGYVGRSAMTADRFVADPFRLGRRMYRTGDLVRRLPRGGFSYLGRGDTQVKIRGYRVEVSEIEAALRGLPAVHDAAVSVLRRSGGTQLVGFVVWRDGVEDNPGRLRAALAQRLPLYMVPARIVALPRLPVNANGKLDGHALERLADEALAGATGDGAASASTDTERLLCEVFGEQFNGVTPHVDEDFFALGLDSIVAISLVHKAQRRGLTASPRMVFACPTIRQLAAAIDESASSPTRVDVGEYGEVLPLPMVSWLYEYGAYRRFTHTVLLRLPDDIDESSIKSMLQLLLDGHDTLRSFVDETPDGPRLVTREPGSVRAADVLTTAGVSATVDEEFSSAITHYARAASDDIDPRRGAMVRAVWLSGARAQILLIAAHHLAVDVVSWHIMLGDLIEAWRMTQSGVTPKMLPEFTSYRRWSELMWERAASAQVLAQRDYWAAQVRDVDPALGSRHPDPTRDTWSTLRVTPVVTPVGLTAQVLSTLVRSEGMREFLLTVAAMTVASWRRARRQDPSAGALVALEGHGRADAVLDTDTTNTVGWFTTAFPVRIGSGAAALDVEQAENDPQAAHALFDSVATQLRAIPNEGLDYGLLRYVARIPEVQAEPQIQFGYLGRLDLSGISDQPWSLLTEPYIGALPIDPEPELPLRFALNISTLVGATETGAQLITNLRWSDALFAASDIDLLAEFWQRGVAALAVGLERRDRHGAAPELAQR</sequence>
<dbReference type="GO" id="GO:0008610">
    <property type="term" value="P:lipid biosynthetic process"/>
    <property type="evidence" value="ECO:0007669"/>
    <property type="project" value="UniProtKB-ARBA"/>
</dbReference>
<dbReference type="OrthoDB" id="2472181at2"/>
<dbReference type="NCBIfam" id="TIGR01733">
    <property type="entry name" value="AA-adenyl-dom"/>
    <property type="match status" value="1"/>
</dbReference>
<dbReference type="Gene3D" id="3.30.559.10">
    <property type="entry name" value="Chloramphenicol acetyltransferase-like domain"/>
    <property type="match status" value="2"/>
</dbReference>
<dbReference type="InterPro" id="IPR009081">
    <property type="entry name" value="PP-bd_ACP"/>
</dbReference>
<protein>
    <submittedName>
        <fullName evidence="5">Non-ribosomal peptide synthetase</fullName>
    </submittedName>
</protein>
<dbReference type="Pfam" id="PF00550">
    <property type="entry name" value="PP-binding"/>
    <property type="match status" value="1"/>
</dbReference>
<dbReference type="InterPro" id="IPR010071">
    <property type="entry name" value="AA_adenyl_dom"/>
</dbReference>
<dbReference type="Gene3D" id="2.30.38.10">
    <property type="entry name" value="Luciferase, Domain 3"/>
    <property type="match status" value="1"/>
</dbReference>
<dbReference type="SMART" id="SM00823">
    <property type="entry name" value="PKS_PP"/>
    <property type="match status" value="1"/>
</dbReference>
<dbReference type="InterPro" id="IPR020845">
    <property type="entry name" value="AMP-binding_CS"/>
</dbReference>
<dbReference type="Gene3D" id="3.40.50.980">
    <property type="match status" value="2"/>
</dbReference>
<gene>
    <name evidence="5" type="ORF">A5707_08200</name>
</gene>
<dbReference type="SUPFAM" id="SSF56801">
    <property type="entry name" value="Acetyl-CoA synthetase-like"/>
    <property type="match status" value="1"/>
</dbReference>
<evidence type="ECO:0000259" key="4">
    <source>
        <dbReference type="PROSITE" id="PS50075"/>
    </source>
</evidence>
<dbReference type="Proteomes" id="UP000093592">
    <property type="component" value="Unassembled WGS sequence"/>
</dbReference>
<dbReference type="Pfam" id="PF13193">
    <property type="entry name" value="AMP-binding_C"/>
    <property type="match status" value="1"/>
</dbReference>
<name>A0A1A2YS11_9MYCO</name>
<dbReference type="Gene3D" id="1.10.1200.10">
    <property type="entry name" value="ACP-like"/>
    <property type="match status" value="1"/>
</dbReference>
<evidence type="ECO:0000256" key="3">
    <source>
        <dbReference type="ARBA" id="ARBA00022553"/>
    </source>
</evidence>
<dbReference type="Gene3D" id="3.30.300.30">
    <property type="match status" value="1"/>
</dbReference>
<dbReference type="Gene3D" id="3.30.559.30">
    <property type="entry name" value="Nonribosomal peptide synthetase, condensation domain"/>
    <property type="match status" value="2"/>
</dbReference>
<feature type="domain" description="Carrier" evidence="4">
    <location>
        <begin position="966"/>
        <end position="1040"/>
    </location>
</feature>
<reference evidence="6" key="1">
    <citation type="submission" date="2016-06" db="EMBL/GenBank/DDBJ databases">
        <authorList>
            <person name="Sutton G."/>
            <person name="Brinkac L."/>
            <person name="Sanka R."/>
            <person name="Adams M."/>
            <person name="Lau E."/>
            <person name="Sam S."/>
            <person name="Sreng N."/>
            <person name="Him V."/>
            <person name="Kerleguer A."/>
            <person name="Cheng S."/>
        </authorList>
    </citation>
    <scope>NUCLEOTIDE SEQUENCE [LARGE SCALE GENOMIC DNA]</scope>
    <source>
        <strain evidence="6">E861</strain>
    </source>
</reference>
<dbReference type="GO" id="GO:0005829">
    <property type="term" value="C:cytosol"/>
    <property type="evidence" value="ECO:0007669"/>
    <property type="project" value="TreeGrafter"/>
</dbReference>
<comment type="caution">
    <text evidence="5">The sequence shown here is derived from an EMBL/GenBank/DDBJ whole genome shotgun (WGS) entry which is preliminary data.</text>
</comment>
<evidence type="ECO:0000256" key="1">
    <source>
        <dbReference type="ARBA" id="ARBA00001957"/>
    </source>
</evidence>
<organism evidence="5 6">
    <name type="scientific">Mycobacterium kyorinense</name>
    <dbReference type="NCBI Taxonomy" id="487514"/>
    <lineage>
        <taxon>Bacteria</taxon>
        <taxon>Bacillati</taxon>
        <taxon>Actinomycetota</taxon>
        <taxon>Actinomycetes</taxon>
        <taxon>Mycobacteriales</taxon>
        <taxon>Mycobacteriaceae</taxon>
        <taxon>Mycobacterium</taxon>
    </lineage>
</organism>
<accession>A0A1A2YS11</accession>
<dbReference type="GO" id="GO:0043041">
    <property type="term" value="P:amino acid activation for nonribosomal peptide biosynthetic process"/>
    <property type="evidence" value="ECO:0007669"/>
    <property type="project" value="TreeGrafter"/>
</dbReference>
<dbReference type="InterPro" id="IPR001242">
    <property type="entry name" value="Condensation_dom"/>
</dbReference>
<keyword evidence="3" id="KW-0597">Phosphoprotein</keyword>
<dbReference type="GO" id="GO:0031177">
    <property type="term" value="F:phosphopantetheine binding"/>
    <property type="evidence" value="ECO:0007669"/>
    <property type="project" value="InterPro"/>
</dbReference>
<keyword evidence="2" id="KW-0596">Phosphopantetheine</keyword>
<dbReference type="GO" id="GO:0003824">
    <property type="term" value="F:catalytic activity"/>
    <property type="evidence" value="ECO:0007669"/>
    <property type="project" value="InterPro"/>
</dbReference>
<dbReference type="Pfam" id="PF00668">
    <property type="entry name" value="Condensation"/>
    <property type="match status" value="2"/>
</dbReference>
<evidence type="ECO:0000256" key="2">
    <source>
        <dbReference type="ARBA" id="ARBA00022450"/>
    </source>
</evidence>
<dbReference type="EMBL" id="LZKJ01000193">
    <property type="protein sequence ID" value="OBI40790.1"/>
    <property type="molecule type" value="Genomic_DNA"/>
</dbReference>
<evidence type="ECO:0000313" key="6">
    <source>
        <dbReference type="Proteomes" id="UP000093592"/>
    </source>
</evidence>
<dbReference type="SUPFAM" id="SSF47336">
    <property type="entry name" value="ACP-like"/>
    <property type="match status" value="1"/>
</dbReference>
<dbReference type="PROSITE" id="PS00455">
    <property type="entry name" value="AMP_BINDING"/>
    <property type="match status" value="1"/>
</dbReference>
<dbReference type="FunFam" id="3.40.50.980:FF:000001">
    <property type="entry name" value="Non-ribosomal peptide synthetase"/>
    <property type="match status" value="1"/>
</dbReference>
<dbReference type="CDD" id="cd05930">
    <property type="entry name" value="A_NRPS"/>
    <property type="match status" value="1"/>
</dbReference>
<dbReference type="PANTHER" id="PTHR45527:SF1">
    <property type="entry name" value="FATTY ACID SYNTHASE"/>
    <property type="match status" value="1"/>
</dbReference>
<dbReference type="InterPro" id="IPR036736">
    <property type="entry name" value="ACP-like_sf"/>
</dbReference>
<dbReference type="Pfam" id="PF00501">
    <property type="entry name" value="AMP-binding"/>
    <property type="match status" value="1"/>
</dbReference>
<comment type="cofactor">
    <cofactor evidence="1">
        <name>pantetheine 4'-phosphate</name>
        <dbReference type="ChEBI" id="CHEBI:47942"/>
    </cofactor>
</comment>